<dbReference type="PRINTS" id="PR00411">
    <property type="entry name" value="PNDRDTASEI"/>
</dbReference>
<dbReference type="Pfam" id="PF07992">
    <property type="entry name" value="Pyr_redox_2"/>
    <property type="match status" value="1"/>
</dbReference>
<evidence type="ECO:0000256" key="5">
    <source>
        <dbReference type="ARBA" id="ARBA00022643"/>
    </source>
</evidence>
<dbReference type="Gene3D" id="3.50.50.60">
    <property type="entry name" value="FAD/NAD(P)-binding domain"/>
    <property type="match status" value="1"/>
</dbReference>
<dbReference type="InterPro" id="IPR023753">
    <property type="entry name" value="FAD/NAD-binding_dom"/>
</dbReference>
<keyword evidence="6" id="KW-0479">Metal-binding</keyword>
<feature type="domain" description="NADH:flavin oxidoreductase/NADH oxidase N-terminal" evidence="10">
    <location>
        <begin position="7"/>
        <end position="331"/>
    </location>
</feature>
<evidence type="ECO:0000256" key="8">
    <source>
        <dbReference type="ARBA" id="ARBA00023004"/>
    </source>
</evidence>
<dbReference type="Gene3D" id="3.20.20.70">
    <property type="entry name" value="Aldolase class I"/>
    <property type="match status" value="1"/>
</dbReference>
<evidence type="ECO:0000256" key="4">
    <source>
        <dbReference type="ARBA" id="ARBA00022630"/>
    </source>
</evidence>
<name>A0ABP7RD78_9BURK</name>
<gene>
    <name evidence="13" type="ORF">GCM10022279_19320</name>
</gene>
<dbReference type="SUPFAM" id="SSF51971">
    <property type="entry name" value="Nucleotide-binding domain"/>
    <property type="match status" value="1"/>
</dbReference>
<dbReference type="InterPro" id="IPR032710">
    <property type="entry name" value="NTF2-like_dom_sf"/>
</dbReference>
<keyword evidence="5" id="KW-0288">FMN</keyword>
<dbReference type="InterPro" id="IPR001155">
    <property type="entry name" value="OxRdtase_FMN_N"/>
</dbReference>
<evidence type="ECO:0000256" key="6">
    <source>
        <dbReference type="ARBA" id="ARBA00022723"/>
    </source>
</evidence>
<dbReference type="CDD" id="cd02930">
    <property type="entry name" value="DCR_FMN"/>
    <property type="match status" value="1"/>
</dbReference>
<dbReference type="PANTHER" id="PTHR42917">
    <property type="entry name" value="2,4-DIENOYL-COA REDUCTASE"/>
    <property type="match status" value="1"/>
</dbReference>
<dbReference type="SUPFAM" id="SSF51905">
    <property type="entry name" value="FAD/NAD(P)-binding domain"/>
    <property type="match status" value="1"/>
</dbReference>
<evidence type="ECO:0000313" key="13">
    <source>
        <dbReference type="EMBL" id="GAA3995799.1"/>
    </source>
</evidence>
<dbReference type="InterPro" id="IPR013785">
    <property type="entry name" value="Aldolase_TIM"/>
</dbReference>
<keyword evidence="9" id="KW-0411">Iron-sulfur</keyword>
<dbReference type="Gene3D" id="3.40.50.720">
    <property type="entry name" value="NAD(P)-binding Rossmann-like Domain"/>
    <property type="match status" value="1"/>
</dbReference>
<proteinExistence type="inferred from homology"/>
<evidence type="ECO:0000259" key="10">
    <source>
        <dbReference type="Pfam" id="PF00724"/>
    </source>
</evidence>
<evidence type="ECO:0000256" key="9">
    <source>
        <dbReference type="ARBA" id="ARBA00023014"/>
    </source>
</evidence>
<accession>A0ABP7RD78</accession>
<evidence type="ECO:0000259" key="11">
    <source>
        <dbReference type="Pfam" id="PF07992"/>
    </source>
</evidence>
<reference evidence="14" key="1">
    <citation type="journal article" date="2019" name="Int. J. Syst. Evol. Microbiol.">
        <title>The Global Catalogue of Microorganisms (GCM) 10K type strain sequencing project: providing services to taxonomists for standard genome sequencing and annotation.</title>
        <authorList>
            <consortium name="The Broad Institute Genomics Platform"/>
            <consortium name="The Broad Institute Genome Sequencing Center for Infectious Disease"/>
            <person name="Wu L."/>
            <person name="Ma J."/>
        </authorList>
    </citation>
    <scope>NUCLEOTIDE SEQUENCE [LARGE SCALE GENOMIC DNA]</scope>
    <source>
        <strain evidence="14">JCM 17561</strain>
    </source>
</reference>
<dbReference type="Proteomes" id="UP001501627">
    <property type="component" value="Unassembled WGS sequence"/>
</dbReference>
<keyword evidence="4" id="KW-0285">Flavoprotein</keyword>
<keyword evidence="8" id="KW-0408">Iron</keyword>
<keyword evidence="7" id="KW-0560">Oxidoreductase</keyword>
<comment type="cofactor">
    <cofactor evidence="2">
        <name>[4Fe-4S] cluster</name>
        <dbReference type="ChEBI" id="CHEBI:49883"/>
    </cofactor>
</comment>
<dbReference type="PANTHER" id="PTHR42917:SF2">
    <property type="entry name" value="2,4-DIENOYL-COA REDUCTASE [(2E)-ENOYL-COA-PRODUCING]"/>
    <property type="match status" value="1"/>
</dbReference>
<dbReference type="Gene3D" id="3.10.450.50">
    <property type="match status" value="1"/>
</dbReference>
<sequence length="830" mass="88821">MTTYPHLLAPLDLGFTTLKNRVLMGSMHVGLEEAPNGFERMAAFYAERARGGVGLIVTGGIAPNAEGRPMPGGAAMTTQAEADKHKVVTEAVHAAGGKICMQILHFGRYAYHPELVAPSSLKAPISPFRPQALSGAQVEQTIEDYANAAALAQSAGYDGVEIMGSEGYLINEFIAAQTNRRDDEWGGSYANRIRFPLEIVRRTRARVGANFILIFRLSMLDLVEGGSTQEEVVQLAQALEKAGVTILNTGIGWHEARIPTIATKVPRAAFAWVTEQLKGKVGIPLVATNRINTPEVAEEVLASGQADMVSMARPFLADPNFVNKAAAGRAQDINTCIACNQACLDHTFGGKITSCLVNPRACHETLLVPLPLAKKERVAVIGAGPAGLAFATEAAARGLDVTLFDAGAEIGGQFNVAKQIPGKEEFHETLRYFGERLRQTGVTVRLGQRAGADDLVQAGFQQVVLATGITPRRPEIEGIDHPKVLGYLDVLQGKKPVGKTVAVIGAGGIGFDVSEYLLHEGTSPSLEKQKFFAEWGVDTTGGARGGLQPARVGAVPRKIWLLQRKASKVGDGLGKTTGWIHRTGLKHRGVEMIPGVQYRKVDDAGLHISVDGKEQILPVDHVIVCAGQDSNRELQAALEAQGVRVHLIGGADKAAELDAKRAIKQGTELALRMDFNPAPAAAAAPQAAHQAPAAVQQSLEAWHAMVAAGDLGELPAILHKKAVFRSPMAHTPYPSAQAVQLILGTVLQVFEDFSYHRQYVSEDGMSAILEFSAKVNGKELKGIDQIRFDEEGKIVDFEVMVRPLSGLQALGEEMGKRLAPYLAMMKSAKA</sequence>
<comment type="cofactor">
    <cofactor evidence="1">
        <name>FMN</name>
        <dbReference type="ChEBI" id="CHEBI:58210"/>
    </cofactor>
</comment>
<organism evidence="13 14">
    <name type="scientific">Comamonas faecalis</name>
    <dbReference type="NCBI Taxonomy" id="1387849"/>
    <lineage>
        <taxon>Bacteria</taxon>
        <taxon>Pseudomonadati</taxon>
        <taxon>Pseudomonadota</taxon>
        <taxon>Betaproteobacteria</taxon>
        <taxon>Burkholderiales</taxon>
        <taxon>Comamonadaceae</taxon>
        <taxon>Comamonas</taxon>
    </lineage>
</organism>
<feature type="domain" description="SnoaL-like" evidence="12">
    <location>
        <begin position="700"/>
        <end position="796"/>
    </location>
</feature>
<dbReference type="InterPro" id="IPR051793">
    <property type="entry name" value="NADH:flavin_oxidoreductase"/>
</dbReference>
<dbReference type="SUPFAM" id="SSF54427">
    <property type="entry name" value="NTF2-like"/>
    <property type="match status" value="1"/>
</dbReference>
<dbReference type="InterPro" id="IPR037401">
    <property type="entry name" value="SnoaL-like"/>
</dbReference>
<feature type="domain" description="FAD/NAD(P)-binding" evidence="11">
    <location>
        <begin position="377"/>
        <end position="645"/>
    </location>
</feature>
<comment type="similarity">
    <text evidence="3">In the N-terminal section; belongs to the NADH:flavin oxidoreductase/NADH oxidase family.</text>
</comment>
<protein>
    <submittedName>
        <fullName evidence="13">NADPH-dependent 2,4-dienoyl-CoA reductase</fullName>
    </submittedName>
</protein>
<comment type="caution">
    <text evidence="13">The sequence shown here is derived from an EMBL/GenBank/DDBJ whole genome shotgun (WGS) entry which is preliminary data.</text>
</comment>
<dbReference type="PRINTS" id="PR00368">
    <property type="entry name" value="FADPNR"/>
</dbReference>
<evidence type="ECO:0000256" key="1">
    <source>
        <dbReference type="ARBA" id="ARBA00001917"/>
    </source>
</evidence>
<dbReference type="SUPFAM" id="SSF51395">
    <property type="entry name" value="FMN-linked oxidoreductases"/>
    <property type="match status" value="1"/>
</dbReference>
<keyword evidence="14" id="KW-1185">Reference proteome</keyword>
<dbReference type="EMBL" id="BAABBP010000015">
    <property type="protein sequence ID" value="GAA3995799.1"/>
    <property type="molecule type" value="Genomic_DNA"/>
</dbReference>
<evidence type="ECO:0000256" key="7">
    <source>
        <dbReference type="ARBA" id="ARBA00023002"/>
    </source>
</evidence>
<evidence type="ECO:0000256" key="2">
    <source>
        <dbReference type="ARBA" id="ARBA00001966"/>
    </source>
</evidence>
<dbReference type="Pfam" id="PF00724">
    <property type="entry name" value="Oxidored_FMN"/>
    <property type="match status" value="1"/>
</dbReference>
<evidence type="ECO:0000259" key="12">
    <source>
        <dbReference type="Pfam" id="PF12680"/>
    </source>
</evidence>
<evidence type="ECO:0000313" key="14">
    <source>
        <dbReference type="Proteomes" id="UP001501627"/>
    </source>
</evidence>
<dbReference type="InterPro" id="IPR036188">
    <property type="entry name" value="FAD/NAD-bd_sf"/>
</dbReference>
<evidence type="ECO:0000256" key="3">
    <source>
        <dbReference type="ARBA" id="ARBA00011048"/>
    </source>
</evidence>
<dbReference type="Pfam" id="PF12680">
    <property type="entry name" value="SnoaL_2"/>
    <property type="match status" value="1"/>
</dbReference>